<gene>
    <name evidence="1" type="ORF">GZ78_26175</name>
</gene>
<comment type="caution">
    <text evidence="1">The sequence shown here is derived from an EMBL/GenBank/DDBJ whole genome shotgun (WGS) entry which is preliminary data.</text>
</comment>
<keyword evidence="2" id="KW-1185">Reference proteome</keyword>
<proteinExistence type="predicted"/>
<name>A0A081N6N4_9GAMM</name>
<dbReference type="Proteomes" id="UP000028073">
    <property type="component" value="Unassembled WGS sequence"/>
</dbReference>
<dbReference type="EMBL" id="JOKH01000008">
    <property type="protein sequence ID" value="KEQ14107.1"/>
    <property type="molecule type" value="Genomic_DNA"/>
</dbReference>
<dbReference type="AlphaFoldDB" id="A0A081N6N4"/>
<evidence type="ECO:0000313" key="2">
    <source>
        <dbReference type="Proteomes" id="UP000028073"/>
    </source>
</evidence>
<accession>A0A081N6N4</accession>
<sequence length="63" mass="7393">MQTGKVKPETQLHIPLKHFRPHPECSMVSIDNGVKISRWKKCKKWRMKLTTTDWPAANLFGME</sequence>
<evidence type="ECO:0000313" key="1">
    <source>
        <dbReference type="EMBL" id="KEQ14107.1"/>
    </source>
</evidence>
<protein>
    <submittedName>
        <fullName evidence="1">Uncharacterized protein</fullName>
    </submittedName>
</protein>
<organism evidence="1 2">
    <name type="scientific">Endozoicomonas numazuensis</name>
    <dbReference type="NCBI Taxonomy" id="1137799"/>
    <lineage>
        <taxon>Bacteria</taxon>
        <taxon>Pseudomonadati</taxon>
        <taxon>Pseudomonadota</taxon>
        <taxon>Gammaproteobacteria</taxon>
        <taxon>Oceanospirillales</taxon>
        <taxon>Endozoicomonadaceae</taxon>
        <taxon>Endozoicomonas</taxon>
    </lineage>
</organism>
<reference evidence="1 2" key="1">
    <citation type="submission" date="2014-06" db="EMBL/GenBank/DDBJ databases">
        <title>Whole Genome Sequences of Three Symbiotic Endozoicomonas Bacteria.</title>
        <authorList>
            <person name="Neave M.J."/>
            <person name="Apprill A."/>
            <person name="Voolstra C.R."/>
        </authorList>
    </citation>
    <scope>NUCLEOTIDE SEQUENCE [LARGE SCALE GENOMIC DNA]</scope>
    <source>
        <strain evidence="1 2">DSM 25634</strain>
    </source>
</reference>